<dbReference type="Pfam" id="PF00309">
    <property type="entry name" value="Sigma54_AID"/>
    <property type="match status" value="1"/>
</dbReference>
<keyword evidence="5 10" id="KW-0548">Nucleotidyltransferase</keyword>
<evidence type="ECO:0000256" key="8">
    <source>
        <dbReference type="ARBA" id="ARBA00023125"/>
    </source>
</evidence>
<evidence type="ECO:0000256" key="3">
    <source>
        <dbReference type="ARBA" id="ARBA00022478"/>
    </source>
</evidence>
<dbReference type="GO" id="GO:0006352">
    <property type="term" value="P:DNA-templated transcription initiation"/>
    <property type="evidence" value="ECO:0007669"/>
    <property type="project" value="InterPro"/>
</dbReference>
<dbReference type="PIRSF" id="PIRSF000774">
    <property type="entry name" value="RpoN"/>
    <property type="match status" value="1"/>
</dbReference>
<name>A0A3G3IPS0_9GAMM</name>
<dbReference type="KEGG" id="bthg:MS2017_2031"/>
<keyword evidence="3 10" id="KW-0240">DNA-directed RNA polymerase</keyword>
<keyword evidence="4 10" id="KW-0808">Transferase</keyword>
<dbReference type="GO" id="GO:0003677">
    <property type="term" value="F:DNA binding"/>
    <property type="evidence" value="ECO:0007669"/>
    <property type="project" value="UniProtKB-KW"/>
</dbReference>
<dbReference type="Gene3D" id="1.10.10.1330">
    <property type="entry name" value="RNA polymerase sigma-54 factor, core-binding domain"/>
    <property type="match status" value="1"/>
</dbReference>
<feature type="domain" description="RNA polymerase sigma factor 54 core-binding" evidence="12">
    <location>
        <begin position="71"/>
        <end position="252"/>
    </location>
</feature>
<evidence type="ECO:0000256" key="6">
    <source>
        <dbReference type="ARBA" id="ARBA00023015"/>
    </source>
</evidence>
<reference evidence="13 14" key="1">
    <citation type="submission" date="2017-11" db="EMBL/GenBank/DDBJ databases">
        <title>Genome sequence of the bacterial symbiont EPR9N from a vent mussel Bathymodiolus thermophilus.</title>
        <authorList>
            <person name="Won Y.-J."/>
        </authorList>
    </citation>
    <scope>NUCLEOTIDE SEQUENCE [LARGE SCALE GENOMIC DNA]</scope>
    <source>
        <strain evidence="13 14">EPR9N</strain>
    </source>
</reference>
<dbReference type="RefSeq" id="WP_122952100.1">
    <property type="nucleotide sequence ID" value="NZ_CP024634.1"/>
</dbReference>
<dbReference type="GO" id="GO:0000428">
    <property type="term" value="C:DNA-directed RNA polymerase complex"/>
    <property type="evidence" value="ECO:0007669"/>
    <property type="project" value="UniProtKB-KW"/>
</dbReference>
<dbReference type="GO" id="GO:0016987">
    <property type="term" value="F:sigma factor activity"/>
    <property type="evidence" value="ECO:0007669"/>
    <property type="project" value="UniProtKB-KW"/>
</dbReference>
<evidence type="ECO:0000256" key="2">
    <source>
        <dbReference type="ARBA" id="ARBA00019942"/>
    </source>
</evidence>
<evidence type="ECO:0000259" key="11">
    <source>
        <dbReference type="Pfam" id="PF04552"/>
    </source>
</evidence>
<comment type="function">
    <text evidence="10">Sigma factors are initiation factors that promote the attachment of RNA polymerase to specific initiation sites and are then released.</text>
</comment>
<sequence>MPKISLQTKLGFNLNLTPLLKNSIKLLSMPYVELLSEVNQALENNMLLTENQTKTTESSYYSRNQEEVISQISSKPSLFSSLESQLRNANLTTLQHNIAQIIFENITEKGFLEVDIAFIARIFIKKHSQQTIDNQDCEQVRQYIQNNFEPLGVASLSVQDFLLLQLNQQSNIKHKSLFVQLLLAQIDLDAISPKQRNQFLALIKTLSKTPVDNFDNNADRQYIQTDIAIEKEGENWHIHLRTLPSIAINKKYLSLRAHIQDKTLFNEHLMAARSLISFLSYRNQFLQLITKELIVKQTQALTKGLKYLTPLTQKQLAIELNIGESTLSRLIKNRYMDTPIGTIRIKDLFSSNVGNYASKSVQQIIKSIIQRETKPLSDQKITNLLIQKNINISRRTVTKYRKTLNIPCAKYRKLAL</sequence>
<dbReference type="InterPro" id="IPR000394">
    <property type="entry name" value="RNA_pol_sigma_54"/>
</dbReference>
<dbReference type="GO" id="GO:0016779">
    <property type="term" value="F:nucleotidyltransferase activity"/>
    <property type="evidence" value="ECO:0007669"/>
    <property type="project" value="UniProtKB-KW"/>
</dbReference>
<dbReference type="InterPro" id="IPR007046">
    <property type="entry name" value="RNA_pol_sigma_54_core-bd"/>
</dbReference>
<dbReference type="PROSITE" id="PS00718">
    <property type="entry name" value="SIGMA54_2"/>
    <property type="match status" value="1"/>
</dbReference>
<gene>
    <name evidence="13" type="ORF">MS2017_2031</name>
</gene>
<evidence type="ECO:0000256" key="10">
    <source>
        <dbReference type="PIRNR" id="PIRNR000774"/>
    </source>
</evidence>
<dbReference type="Gene3D" id="1.10.10.60">
    <property type="entry name" value="Homeodomain-like"/>
    <property type="match status" value="1"/>
</dbReference>
<protein>
    <recommendedName>
        <fullName evidence="2 10">RNA polymerase sigma-54 factor</fullName>
    </recommendedName>
</protein>
<keyword evidence="7 10" id="KW-0731">Sigma factor</keyword>
<evidence type="ECO:0000313" key="14">
    <source>
        <dbReference type="Proteomes" id="UP000278334"/>
    </source>
</evidence>
<dbReference type="Pfam" id="PF04963">
    <property type="entry name" value="Sigma54_CBD"/>
    <property type="match status" value="1"/>
</dbReference>
<dbReference type="PRINTS" id="PR00045">
    <property type="entry name" value="SIGMA54FCT"/>
</dbReference>
<dbReference type="PANTHER" id="PTHR32248:SF4">
    <property type="entry name" value="RNA POLYMERASE SIGMA-54 FACTOR"/>
    <property type="match status" value="1"/>
</dbReference>
<evidence type="ECO:0000256" key="7">
    <source>
        <dbReference type="ARBA" id="ARBA00023082"/>
    </source>
</evidence>
<organism evidence="13 14">
    <name type="scientific">Bathymodiolus thermophilus thioautotrophic gill symbiont</name>
    <dbReference type="NCBI Taxonomy" id="2360"/>
    <lineage>
        <taxon>Bacteria</taxon>
        <taxon>Pseudomonadati</taxon>
        <taxon>Pseudomonadota</taxon>
        <taxon>Gammaproteobacteria</taxon>
        <taxon>sulfur-oxidizing symbionts</taxon>
    </lineage>
</organism>
<accession>A0A3G3IPS0</accession>
<comment type="similarity">
    <text evidence="1 10">Belongs to the sigma-54 factor family.</text>
</comment>
<keyword evidence="9 10" id="KW-0804">Transcription</keyword>
<keyword evidence="6 10" id="KW-0805">Transcription regulation</keyword>
<proteinExistence type="inferred from homology"/>
<evidence type="ECO:0000259" key="12">
    <source>
        <dbReference type="Pfam" id="PF04963"/>
    </source>
</evidence>
<dbReference type="PROSITE" id="PS50044">
    <property type="entry name" value="SIGMA54_3"/>
    <property type="match status" value="1"/>
</dbReference>
<dbReference type="InterPro" id="IPR038709">
    <property type="entry name" value="RpoN_core-bd_sf"/>
</dbReference>
<evidence type="ECO:0000313" key="13">
    <source>
        <dbReference type="EMBL" id="AYQ57689.1"/>
    </source>
</evidence>
<dbReference type="GO" id="GO:0001216">
    <property type="term" value="F:DNA-binding transcription activator activity"/>
    <property type="evidence" value="ECO:0007669"/>
    <property type="project" value="InterPro"/>
</dbReference>
<evidence type="ECO:0000256" key="4">
    <source>
        <dbReference type="ARBA" id="ARBA00022679"/>
    </source>
</evidence>
<evidence type="ECO:0000256" key="9">
    <source>
        <dbReference type="ARBA" id="ARBA00023163"/>
    </source>
</evidence>
<dbReference type="PANTHER" id="PTHR32248">
    <property type="entry name" value="RNA POLYMERASE SIGMA-54 FACTOR"/>
    <property type="match status" value="1"/>
</dbReference>
<keyword evidence="8 10" id="KW-0238">DNA-binding</keyword>
<dbReference type="InterPro" id="IPR007634">
    <property type="entry name" value="RNA_pol_sigma_54_DNA-bd"/>
</dbReference>
<dbReference type="Proteomes" id="UP000278334">
    <property type="component" value="Chromosome"/>
</dbReference>
<evidence type="ECO:0000256" key="1">
    <source>
        <dbReference type="ARBA" id="ARBA00008798"/>
    </source>
</evidence>
<dbReference type="Pfam" id="PF04552">
    <property type="entry name" value="Sigma54_DBD"/>
    <property type="match status" value="1"/>
</dbReference>
<evidence type="ECO:0000256" key="5">
    <source>
        <dbReference type="ARBA" id="ARBA00022695"/>
    </source>
</evidence>
<dbReference type="AlphaFoldDB" id="A0A3G3IPS0"/>
<dbReference type="EMBL" id="CP024634">
    <property type="protein sequence ID" value="AYQ57689.1"/>
    <property type="molecule type" value="Genomic_DNA"/>
</dbReference>
<feature type="domain" description="RNA polymerase sigma factor 54 DNA-binding" evidence="11">
    <location>
        <begin position="265"/>
        <end position="413"/>
    </location>
</feature>